<keyword evidence="1" id="KW-0812">Transmembrane</keyword>
<evidence type="ECO:0000256" key="1">
    <source>
        <dbReference type="SAM" id="Phobius"/>
    </source>
</evidence>
<organism evidence="2 3">
    <name type="scientific">Coffea arabica</name>
    <name type="common">Arabian coffee</name>
    <dbReference type="NCBI Taxonomy" id="13443"/>
    <lineage>
        <taxon>Eukaryota</taxon>
        <taxon>Viridiplantae</taxon>
        <taxon>Streptophyta</taxon>
        <taxon>Embryophyta</taxon>
        <taxon>Tracheophyta</taxon>
        <taxon>Spermatophyta</taxon>
        <taxon>Magnoliopsida</taxon>
        <taxon>eudicotyledons</taxon>
        <taxon>Gunneridae</taxon>
        <taxon>Pentapetalae</taxon>
        <taxon>asterids</taxon>
        <taxon>lamiids</taxon>
        <taxon>Gentianales</taxon>
        <taxon>Rubiaceae</taxon>
        <taxon>Ixoroideae</taxon>
        <taxon>Gardenieae complex</taxon>
        <taxon>Bertiereae - Coffeeae clade</taxon>
        <taxon>Coffeeae</taxon>
        <taxon>Coffea</taxon>
    </lineage>
</organism>
<keyword evidence="1" id="KW-1133">Transmembrane helix</keyword>
<dbReference type="RefSeq" id="XP_071933523.1">
    <property type="nucleotide sequence ID" value="XM_072077422.1"/>
</dbReference>
<dbReference type="GeneID" id="140036133"/>
<evidence type="ECO:0000313" key="2">
    <source>
        <dbReference type="Proteomes" id="UP001652660"/>
    </source>
</evidence>
<dbReference type="PANTHER" id="PTHR11206">
    <property type="entry name" value="MULTIDRUG RESISTANCE PROTEIN"/>
    <property type="match status" value="1"/>
</dbReference>
<gene>
    <name evidence="3" type="primary">LOC140036133</name>
</gene>
<feature type="transmembrane region" description="Helical" evidence="1">
    <location>
        <begin position="59"/>
        <end position="81"/>
    </location>
</feature>
<protein>
    <submittedName>
        <fullName evidence="3">Protein DETOXIFICATION 34-like</fullName>
    </submittedName>
</protein>
<sequence length="112" mass="12104">MPNELGAGKPKAAKRSIMANFVKAGVLGVVFAIITVAAKNQLPAIFTEKLEVEAEFLDGISIINIGCYNVVGLPIGALLSYKFKLGIWNALLVEERINYMGMAQRSPKKVPN</sequence>
<keyword evidence="2" id="KW-1185">Reference proteome</keyword>
<dbReference type="Proteomes" id="UP001652660">
    <property type="component" value="Chromosome 2e"/>
</dbReference>
<keyword evidence="1" id="KW-0472">Membrane</keyword>
<proteinExistence type="predicted"/>
<evidence type="ECO:0000313" key="3">
    <source>
        <dbReference type="RefSeq" id="XP_071933523.1"/>
    </source>
</evidence>
<feature type="transmembrane region" description="Helical" evidence="1">
    <location>
        <begin position="21"/>
        <end position="39"/>
    </location>
</feature>
<reference evidence="3" key="1">
    <citation type="submission" date="2025-08" db="UniProtKB">
        <authorList>
            <consortium name="RefSeq"/>
        </authorList>
    </citation>
    <scope>IDENTIFICATION</scope>
    <source>
        <tissue evidence="3">Leaves</tissue>
    </source>
</reference>
<name>A0ABM4WP07_COFAR</name>
<accession>A0ABM4WP07</accession>